<sequence length="553" mass="60435">MAVGKSSENAKGRRTTIYRLTGVDDFREAVRAKYLDHDGFDVDDVTIGDRPALLVTGAMTKDSAAWCAPVTALTGRDVAIAGATPAGLILLRPSPDATADARVAYALTYGMGFQLLDPGRLDNLFGQRIAIRTADPDQLRSLTVTTMDERSRTSRASIPQGDGLLGFGIGDVGEAVSRIVAVANLPGLARVDGQATQVRGADALNLPIGLTSTEVLADLDVLESTLAVPPPESLKILEQLTAVKNPELKKALEARLSDVLDGEEGTIGLAWPHERVDENSTPDAWLPRNLWPRRENTIRPGQPEWREIVEVLESYPVGQRLDRVDRASIQLFRDFEGQDAISQAIPLRRWLAFQCEIDGRTYALYDGNWYQIHHDYAQNINSRTDAIFAKKVDNIKCPVWATGDDEEAYNEQLAAALGGVCLDRKLIVTDLHRRGIEACDVYLPDGTLVHVKRTDRSTAASHLLAQALVSADALCNDDQARQKLRTRISDAGGDPSGLAIKPSRVVLAMHRRNKPELSAQELFTFTKVNLVRQTSSLESRGVQVRIVSIPSGN</sequence>
<dbReference type="Proteomes" id="UP000886632">
    <property type="component" value="Unassembled WGS sequence"/>
</dbReference>
<evidence type="ECO:0000313" key="2">
    <source>
        <dbReference type="Proteomes" id="UP000886632"/>
    </source>
</evidence>
<protein>
    <submittedName>
        <fullName evidence="1">TIGR04141 family sporadically distributed protein</fullName>
    </submittedName>
</protein>
<dbReference type="AlphaFoldDB" id="A0A9D7XWP5"/>
<evidence type="ECO:0000313" key="1">
    <source>
        <dbReference type="EMBL" id="MBL0003030.1"/>
    </source>
</evidence>
<organism evidence="1 2">
    <name type="scientific">Candidatus Phosphoribacter hodrii</name>
    <dbReference type="NCBI Taxonomy" id="2953743"/>
    <lineage>
        <taxon>Bacteria</taxon>
        <taxon>Bacillati</taxon>
        <taxon>Actinomycetota</taxon>
        <taxon>Actinomycetes</taxon>
        <taxon>Micrococcales</taxon>
        <taxon>Dermatophilaceae</taxon>
        <taxon>Candidatus Phosphoribacter</taxon>
    </lineage>
</organism>
<gene>
    <name evidence="1" type="ORF">IPP00_03230</name>
</gene>
<dbReference type="NCBIfam" id="TIGR04141">
    <property type="entry name" value="TIGR04141 family sporadically distributed protein"/>
    <property type="match status" value="1"/>
</dbReference>
<name>A0A9D7XWP5_9MICO</name>
<dbReference type="Pfam" id="PF19614">
    <property type="entry name" value="DUF6119"/>
    <property type="match status" value="1"/>
</dbReference>
<dbReference type="InterPro" id="IPR026487">
    <property type="entry name" value="CHP04141"/>
</dbReference>
<comment type="caution">
    <text evidence="1">The sequence shown here is derived from an EMBL/GenBank/DDBJ whole genome shotgun (WGS) entry which is preliminary data.</text>
</comment>
<proteinExistence type="predicted"/>
<reference evidence="1" key="1">
    <citation type="submission" date="2020-10" db="EMBL/GenBank/DDBJ databases">
        <title>Connecting structure to function with the recovery of over 1000 high-quality activated sludge metagenome-assembled genomes encoding full-length rRNA genes using long-read sequencing.</title>
        <authorList>
            <person name="Singleton C.M."/>
            <person name="Petriglieri F."/>
            <person name="Kristensen J.M."/>
            <person name="Kirkegaard R.H."/>
            <person name="Michaelsen T.Y."/>
            <person name="Andersen M.H."/>
            <person name="Karst S.M."/>
            <person name="Dueholm M.S."/>
            <person name="Nielsen P.H."/>
            <person name="Albertsen M."/>
        </authorList>
    </citation>
    <scope>NUCLEOTIDE SEQUENCE</scope>
    <source>
        <strain evidence="1">Ribe_18-Q3-R11-54_MAXAC.001</strain>
    </source>
</reference>
<accession>A0A9D7XWP5</accession>
<dbReference type="EMBL" id="JADKGK010000007">
    <property type="protein sequence ID" value="MBL0003030.1"/>
    <property type="molecule type" value="Genomic_DNA"/>
</dbReference>